<dbReference type="GO" id="GO:0004497">
    <property type="term" value="F:monooxygenase activity"/>
    <property type="evidence" value="ECO:0007669"/>
    <property type="project" value="UniProtKB-KW"/>
</dbReference>
<comment type="cofactor">
    <cofactor evidence="1 8">
        <name>heme</name>
        <dbReference type="ChEBI" id="CHEBI:30413"/>
    </cofactor>
</comment>
<evidence type="ECO:0000256" key="1">
    <source>
        <dbReference type="ARBA" id="ARBA00001971"/>
    </source>
</evidence>
<name>A0AAN5HY87_9BILA</name>
<dbReference type="GO" id="GO:0020037">
    <property type="term" value="F:heme binding"/>
    <property type="evidence" value="ECO:0007669"/>
    <property type="project" value="InterPro"/>
</dbReference>
<comment type="similarity">
    <text evidence="3 9">Belongs to the cytochrome P450 family.</text>
</comment>
<keyword evidence="5 8" id="KW-0479">Metal-binding</keyword>
<dbReference type="PRINTS" id="PR00385">
    <property type="entry name" value="P450"/>
</dbReference>
<sequence>KLPELTFQLEKMFRDILSADPNEKGIMKAWMGPIPVILLLKARQLKVLLESNTNITKAPPYDKISEWIGRGLLTRWTYCLISYYSIEEAGTRYNNLSTNEKWQSHRKIITPTFHVNILKEFKGVFITQGRVLADQLDHVADTGREVDIFPFLKRCTLDIISGWRSNCKTAMGTPLNAQTGGHVEYCDAVSELTNLVSEHFRKPWNWLKPLWYANGNGFKFDGLIKLCQDFTLKIIQERRRTLIEDGLLEGSAVPRKSVFIDMLLLQQASNNLSDEVIREEVDTFMFAGHDTTASAIGFTIWFLGQYPEWQKRVLEEIDAVFGGDVMRDPTEADLRQLVYLERCIKESLRLMPPVPIIGRTLTEDLEIEGVTLPKGLLVMVMPLLTHRDPEHFEHSLDYYPDHFLPEKEAARHPYAFIPFSAGPRNCIGQKFALSEEKTLLSWFFRRFSVESVEPYPGNRPIPEIVLKPSIGFPVRLFKRH</sequence>
<dbReference type="PRINTS" id="PR00465">
    <property type="entry name" value="EP450IV"/>
</dbReference>
<proteinExistence type="inferred from homology"/>
<comment type="function">
    <text evidence="2">May be involved in the metabolism of insect hormones and in the breakdown of synthetic insecticides.</text>
</comment>
<dbReference type="InterPro" id="IPR017972">
    <property type="entry name" value="Cyt_P450_CS"/>
</dbReference>
<keyword evidence="4 8" id="KW-0349">Heme</keyword>
<dbReference type="InterPro" id="IPR001128">
    <property type="entry name" value="Cyt_P450"/>
</dbReference>
<protein>
    <recommendedName>
        <fullName evidence="12">Cytochrome P450</fullName>
    </recommendedName>
</protein>
<keyword evidence="7 9" id="KW-0503">Monooxygenase</keyword>
<evidence type="ECO:0000256" key="7">
    <source>
        <dbReference type="ARBA" id="ARBA00023033"/>
    </source>
</evidence>
<dbReference type="PANTHER" id="PTHR24291">
    <property type="entry name" value="CYTOCHROME P450 FAMILY 4"/>
    <property type="match status" value="1"/>
</dbReference>
<evidence type="ECO:0000313" key="10">
    <source>
        <dbReference type="EMBL" id="GMR44911.1"/>
    </source>
</evidence>
<gene>
    <name evidence="10" type="ORF">PMAYCL1PPCAC_15106</name>
</gene>
<dbReference type="InterPro" id="IPR002403">
    <property type="entry name" value="Cyt_P450_E_grp-IV"/>
</dbReference>
<dbReference type="GO" id="GO:0005506">
    <property type="term" value="F:iron ion binding"/>
    <property type="evidence" value="ECO:0007669"/>
    <property type="project" value="InterPro"/>
</dbReference>
<organism evidence="10 11">
    <name type="scientific">Pristionchus mayeri</name>
    <dbReference type="NCBI Taxonomy" id="1317129"/>
    <lineage>
        <taxon>Eukaryota</taxon>
        <taxon>Metazoa</taxon>
        <taxon>Ecdysozoa</taxon>
        <taxon>Nematoda</taxon>
        <taxon>Chromadorea</taxon>
        <taxon>Rhabditida</taxon>
        <taxon>Rhabditina</taxon>
        <taxon>Diplogasteromorpha</taxon>
        <taxon>Diplogasteroidea</taxon>
        <taxon>Neodiplogasteridae</taxon>
        <taxon>Pristionchus</taxon>
    </lineage>
</organism>
<dbReference type="PROSITE" id="PS00086">
    <property type="entry name" value="CYTOCHROME_P450"/>
    <property type="match status" value="1"/>
</dbReference>
<keyword evidence="9" id="KW-0560">Oxidoreductase</keyword>
<evidence type="ECO:0008006" key="12">
    <source>
        <dbReference type="Google" id="ProtNLM"/>
    </source>
</evidence>
<evidence type="ECO:0000313" key="11">
    <source>
        <dbReference type="Proteomes" id="UP001328107"/>
    </source>
</evidence>
<feature type="binding site" description="axial binding residue" evidence="8">
    <location>
        <position position="426"/>
    </location>
    <ligand>
        <name>heme</name>
        <dbReference type="ChEBI" id="CHEBI:30413"/>
    </ligand>
    <ligandPart>
        <name>Fe</name>
        <dbReference type="ChEBI" id="CHEBI:18248"/>
    </ligandPart>
</feature>
<feature type="non-terminal residue" evidence="10">
    <location>
        <position position="1"/>
    </location>
</feature>
<dbReference type="GO" id="GO:0005789">
    <property type="term" value="C:endoplasmic reticulum membrane"/>
    <property type="evidence" value="ECO:0007669"/>
    <property type="project" value="UniProtKB-SubCell"/>
</dbReference>
<evidence type="ECO:0000256" key="6">
    <source>
        <dbReference type="ARBA" id="ARBA00023004"/>
    </source>
</evidence>
<keyword evidence="11" id="KW-1185">Reference proteome</keyword>
<evidence type="ECO:0000256" key="8">
    <source>
        <dbReference type="PIRSR" id="PIRSR602403-1"/>
    </source>
</evidence>
<evidence type="ECO:0000256" key="2">
    <source>
        <dbReference type="ARBA" id="ARBA00003690"/>
    </source>
</evidence>
<dbReference type="AlphaFoldDB" id="A0AAN5HY87"/>
<dbReference type="PANTHER" id="PTHR24291:SF146">
    <property type="entry name" value="CYTOCHROME P450"/>
    <property type="match status" value="1"/>
</dbReference>
<dbReference type="SUPFAM" id="SSF48264">
    <property type="entry name" value="Cytochrome P450"/>
    <property type="match status" value="1"/>
</dbReference>
<dbReference type="Pfam" id="PF00067">
    <property type="entry name" value="p450"/>
    <property type="match status" value="1"/>
</dbReference>
<dbReference type="Gene3D" id="1.10.630.10">
    <property type="entry name" value="Cytochrome P450"/>
    <property type="match status" value="1"/>
</dbReference>
<dbReference type="Proteomes" id="UP001328107">
    <property type="component" value="Unassembled WGS sequence"/>
</dbReference>
<dbReference type="CDD" id="cd20628">
    <property type="entry name" value="CYP4"/>
    <property type="match status" value="1"/>
</dbReference>
<dbReference type="InterPro" id="IPR036396">
    <property type="entry name" value="Cyt_P450_sf"/>
</dbReference>
<comment type="caution">
    <text evidence="10">The sequence shown here is derived from an EMBL/GenBank/DDBJ whole genome shotgun (WGS) entry which is preliminary data.</text>
</comment>
<dbReference type="InterPro" id="IPR050196">
    <property type="entry name" value="Cytochrome_P450_Monoox"/>
</dbReference>
<accession>A0AAN5HY87</accession>
<evidence type="ECO:0000256" key="3">
    <source>
        <dbReference type="ARBA" id="ARBA00010617"/>
    </source>
</evidence>
<keyword evidence="6 8" id="KW-0408">Iron</keyword>
<reference evidence="11" key="1">
    <citation type="submission" date="2022-10" db="EMBL/GenBank/DDBJ databases">
        <title>Genome assembly of Pristionchus species.</title>
        <authorList>
            <person name="Yoshida K."/>
            <person name="Sommer R.J."/>
        </authorList>
    </citation>
    <scope>NUCLEOTIDE SEQUENCE [LARGE SCALE GENOMIC DNA]</scope>
    <source>
        <strain evidence="11">RS5460</strain>
    </source>
</reference>
<evidence type="ECO:0000256" key="5">
    <source>
        <dbReference type="ARBA" id="ARBA00022723"/>
    </source>
</evidence>
<evidence type="ECO:0000256" key="9">
    <source>
        <dbReference type="RuleBase" id="RU000461"/>
    </source>
</evidence>
<evidence type="ECO:0000256" key="4">
    <source>
        <dbReference type="ARBA" id="ARBA00022617"/>
    </source>
</evidence>
<dbReference type="GO" id="GO:0016705">
    <property type="term" value="F:oxidoreductase activity, acting on paired donors, with incorporation or reduction of molecular oxygen"/>
    <property type="evidence" value="ECO:0007669"/>
    <property type="project" value="InterPro"/>
</dbReference>
<dbReference type="EMBL" id="BTRK01000004">
    <property type="protein sequence ID" value="GMR44911.1"/>
    <property type="molecule type" value="Genomic_DNA"/>
</dbReference>